<accession>A0A1F6VIY4</accession>
<feature type="region of interest" description="Disordered" evidence="1">
    <location>
        <begin position="180"/>
        <end position="217"/>
    </location>
</feature>
<evidence type="ECO:0000256" key="2">
    <source>
        <dbReference type="SAM" id="SignalP"/>
    </source>
</evidence>
<organism evidence="4 5">
    <name type="scientific">Candidatus Nomurabacteria bacterium RIFCSPHIGHO2_01_FULL_42_16</name>
    <dbReference type="NCBI Taxonomy" id="1801743"/>
    <lineage>
        <taxon>Bacteria</taxon>
        <taxon>Candidatus Nomuraibacteriota</taxon>
    </lineage>
</organism>
<gene>
    <name evidence="4" type="ORF">A2824_03570</name>
</gene>
<proteinExistence type="predicted"/>
<evidence type="ECO:0000313" key="5">
    <source>
        <dbReference type="Proteomes" id="UP000178059"/>
    </source>
</evidence>
<comment type="caution">
    <text evidence="4">The sequence shown here is derived from an EMBL/GenBank/DDBJ whole genome shotgun (WGS) entry which is preliminary data.</text>
</comment>
<dbReference type="Proteomes" id="UP000178059">
    <property type="component" value="Unassembled WGS sequence"/>
</dbReference>
<reference evidence="4 5" key="1">
    <citation type="journal article" date="2016" name="Nat. Commun.">
        <title>Thousands of microbial genomes shed light on interconnected biogeochemical processes in an aquifer system.</title>
        <authorList>
            <person name="Anantharaman K."/>
            <person name="Brown C.T."/>
            <person name="Hug L.A."/>
            <person name="Sharon I."/>
            <person name="Castelle C.J."/>
            <person name="Probst A.J."/>
            <person name="Thomas B.C."/>
            <person name="Singh A."/>
            <person name="Wilkins M.J."/>
            <person name="Karaoz U."/>
            <person name="Brodie E.L."/>
            <person name="Williams K.H."/>
            <person name="Hubbard S.S."/>
            <person name="Banfield J.F."/>
        </authorList>
    </citation>
    <scope>NUCLEOTIDE SEQUENCE [LARGE SCALE GENOMIC DNA]</scope>
</reference>
<name>A0A1F6VIY4_9BACT</name>
<feature type="chain" id="PRO_5009527251" description="DUF5667 domain-containing protein" evidence="2">
    <location>
        <begin position="23"/>
        <end position="234"/>
    </location>
</feature>
<feature type="compositionally biased region" description="Low complexity" evidence="1">
    <location>
        <begin position="196"/>
        <end position="211"/>
    </location>
</feature>
<dbReference type="InterPro" id="IPR043725">
    <property type="entry name" value="DUF5667"/>
</dbReference>
<evidence type="ECO:0000313" key="4">
    <source>
        <dbReference type="EMBL" id="OGI69516.1"/>
    </source>
</evidence>
<evidence type="ECO:0000259" key="3">
    <source>
        <dbReference type="Pfam" id="PF18915"/>
    </source>
</evidence>
<keyword evidence="2" id="KW-0732">Signal</keyword>
<feature type="signal peptide" evidence="2">
    <location>
        <begin position="1"/>
        <end position="22"/>
    </location>
</feature>
<dbReference type="AlphaFoldDB" id="A0A1F6VIY4"/>
<dbReference type="EMBL" id="MFTT01000024">
    <property type="protein sequence ID" value="OGI69516.1"/>
    <property type="molecule type" value="Genomic_DNA"/>
</dbReference>
<dbReference type="Pfam" id="PF18915">
    <property type="entry name" value="DUF5667"/>
    <property type="match status" value="1"/>
</dbReference>
<sequence>MIKKISIGFVIMALLFAFSVTAVRAQEASIDVKAELGIENVGRLPGSPWYFLKELRRGISKLFAFGSVRKAEVELEIANEKAAEVVVLEEKEPLNTAAIKQAMANYGESKERLAERVKRLEAESDNPNVEKLLIKIEEQSAKHAEVFSKLEARFKVEPVELESGLDMDFEVETKVEVEGAAKATMPSTSISEEVEPAASPATSPTTSLETSIEQDLEAIQLPELEDLNLGDFNY</sequence>
<feature type="domain" description="DUF5667" evidence="3">
    <location>
        <begin position="44"/>
        <end position="154"/>
    </location>
</feature>
<protein>
    <recommendedName>
        <fullName evidence="3">DUF5667 domain-containing protein</fullName>
    </recommendedName>
</protein>
<evidence type="ECO:0000256" key="1">
    <source>
        <dbReference type="SAM" id="MobiDB-lite"/>
    </source>
</evidence>
<dbReference type="STRING" id="1801743.A2824_03570"/>